<feature type="region of interest" description="Disordered" evidence="1">
    <location>
        <begin position="1"/>
        <end position="23"/>
    </location>
</feature>
<dbReference type="Proteomes" id="UP001161422">
    <property type="component" value="Unassembled WGS sequence"/>
</dbReference>
<sequence length="117" mass="13529">MSKADNKPKRNAEDLPKKWQAGQRAAKATQVAFDLDEQFQYQIRREALDAGLSPSDQIRTILGLSVNKRPKRPRLTLTLNADDYQELAQKYQLSADEQLEIKKQVQQDLVRYLSEKQ</sequence>
<reference evidence="2" key="1">
    <citation type="journal article" date="2014" name="Int. J. Syst. Evol. Microbiol.">
        <title>Complete genome sequence of Corynebacterium casei LMG S-19264T (=DSM 44701T), isolated from a smear-ripened cheese.</title>
        <authorList>
            <consortium name="US DOE Joint Genome Institute (JGI-PGF)"/>
            <person name="Walter F."/>
            <person name="Albersmeier A."/>
            <person name="Kalinowski J."/>
            <person name="Ruckert C."/>
        </authorList>
    </citation>
    <scope>NUCLEOTIDE SEQUENCE</scope>
    <source>
        <strain evidence="2">NBRC 101628</strain>
    </source>
</reference>
<proteinExistence type="predicted"/>
<evidence type="ECO:0000313" key="2">
    <source>
        <dbReference type="EMBL" id="GLP95677.1"/>
    </source>
</evidence>
<dbReference type="RefSeq" id="WP_095505667.1">
    <property type="nucleotide sequence ID" value="NZ_BSNC01000003.1"/>
</dbReference>
<feature type="compositionally biased region" description="Basic and acidic residues" evidence="1">
    <location>
        <begin position="1"/>
        <end position="17"/>
    </location>
</feature>
<evidence type="ECO:0000256" key="1">
    <source>
        <dbReference type="SAM" id="MobiDB-lite"/>
    </source>
</evidence>
<reference evidence="2" key="2">
    <citation type="submission" date="2023-01" db="EMBL/GenBank/DDBJ databases">
        <title>Draft genome sequence of Paraferrimonas sedimenticola strain NBRC 101628.</title>
        <authorList>
            <person name="Sun Q."/>
            <person name="Mori K."/>
        </authorList>
    </citation>
    <scope>NUCLEOTIDE SEQUENCE</scope>
    <source>
        <strain evidence="2">NBRC 101628</strain>
    </source>
</reference>
<keyword evidence="3" id="KW-1185">Reference proteome</keyword>
<protein>
    <submittedName>
        <fullName evidence="2">Uncharacterized protein</fullName>
    </submittedName>
</protein>
<name>A0AA37RVU6_9GAMM</name>
<organism evidence="2 3">
    <name type="scientific">Paraferrimonas sedimenticola</name>
    <dbReference type="NCBI Taxonomy" id="375674"/>
    <lineage>
        <taxon>Bacteria</taxon>
        <taxon>Pseudomonadati</taxon>
        <taxon>Pseudomonadota</taxon>
        <taxon>Gammaproteobacteria</taxon>
        <taxon>Alteromonadales</taxon>
        <taxon>Ferrimonadaceae</taxon>
        <taxon>Paraferrimonas</taxon>
    </lineage>
</organism>
<evidence type="ECO:0000313" key="3">
    <source>
        <dbReference type="Proteomes" id="UP001161422"/>
    </source>
</evidence>
<dbReference type="EMBL" id="BSNC01000003">
    <property type="protein sequence ID" value="GLP95677.1"/>
    <property type="molecule type" value="Genomic_DNA"/>
</dbReference>
<dbReference type="AlphaFoldDB" id="A0AA37RVU6"/>
<accession>A0AA37RVU6</accession>
<gene>
    <name evidence="2" type="ORF">GCM10007895_09830</name>
</gene>
<comment type="caution">
    <text evidence="2">The sequence shown here is derived from an EMBL/GenBank/DDBJ whole genome shotgun (WGS) entry which is preliminary data.</text>
</comment>